<accession>A0AAD8L9A4</accession>
<reference evidence="1" key="1">
    <citation type="journal article" date="2023" name="bioRxiv">
        <title>Improved chromosome-level genome assembly for marigold (Tagetes erecta).</title>
        <authorList>
            <person name="Jiang F."/>
            <person name="Yuan L."/>
            <person name="Wang S."/>
            <person name="Wang H."/>
            <person name="Xu D."/>
            <person name="Wang A."/>
            <person name="Fan W."/>
        </authorList>
    </citation>
    <scope>NUCLEOTIDE SEQUENCE</scope>
    <source>
        <strain evidence="1">WSJ</strain>
        <tissue evidence="1">Leaf</tissue>
    </source>
</reference>
<protein>
    <submittedName>
        <fullName evidence="1">Uncharacterized protein</fullName>
    </submittedName>
</protein>
<keyword evidence="2" id="KW-1185">Reference proteome</keyword>
<proteinExistence type="predicted"/>
<organism evidence="1 2">
    <name type="scientific">Tagetes erecta</name>
    <name type="common">African marigold</name>
    <dbReference type="NCBI Taxonomy" id="13708"/>
    <lineage>
        <taxon>Eukaryota</taxon>
        <taxon>Viridiplantae</taxon>
        <taxon>Streptophyta</taxon>
        <taxon>Embryophyta</taxon>
        <taxon>Tracheophyta</taxon>
        <taxon>Spermatophyta</taxon>
        <taxon>Magnoliopsida</taxon>
        <taxon>eudicotyledons</taxon>
        <taxon>Gunneridae</taxon>
        <taxon>Pentapetalae</taxon>
        <taxon>asterids</taxon>
        <taxon>campanulids</taxon>
        <taxon>Asterales</taxon>
        <taxon>Asteraceae</taxon>
        <taxon>Asteroideae</taxon>
        <taxon>Heliantheae alliance</taxon>
        <taxon>Tageteae</taxon>
        <taxon>Tagetes</taxon>
    </lineage>
</organism>
<gene>
    <name evidence="1" type="ORF">QVD17_00701</name>
</gene>
<name>A0AAD8L9A4_TARER</name>
<evidence type="ECO:0000313" key="1">
    <source>
        <dbReference type="EMBL" id="KAK1434946.1"/>
    </source>
</evidence>
<dbReference type="Proteomes" id="UP001229421">
    <property type="component" value="Unassembled WGS sequence"/>
</dbReference>
<sequence>MFVVWKKVLIVEKEKMPYGIKEDTYSGDENVLRVDVTLNFSCGPLTSEPVPLFLFFFSLSLSSSVQIYFSLLPDLKLAPLLLFPLA</sequence>
<dbReference type="EMBL" id="JAUHHV010000001">
    <property type="protein sequence ID" value="KAK1434946.1"/>
    <property type="molecule type" value="Genomic_DNA"/>
</dbReference>
<evidence type="ECO:0000313" key="2">
    <source>
        <dbReference type="Proteomes" id="UP001229421"/>
    </source>
</evidence>
<comment type="caution">
    <text evidence="1">The sequence shown here is derived from an EMBL/GenBank/DDBJ whole genome shotgun (WGS) entry which is preliminary data.</text>
</comment>
<dbReference type="AlphaFoldDB" id="A0AAD8L9A4"/>